<dbReference type="Proteomes" id="UP001057402">
    <property type="component" value="Chromosome 7"/>
</dbReference>
<accession>A0ACB9NYH5</accession>
<sequence length="211" mass="23329">MASAVVILSKETFHQKIEKTQNPSGADGADITETAITLEVDIQEAESRELSTSDLTKEAEHDEIVSSATGDGSQFQIGKFGAKIKEFRQKFTKRYRQIYGTREVANFGPSMYALRVYDCIMAIVRSFYDIRCEFSMGKISEVEYAGLSGRIDLPKATGLRLRSPTAAKVIPKMSLGAREREADRRKNTGVLQAKGQKTLTIGVPLLREAGQ</sequence>
<comment type="caution">
    <text evidence="1">The sequence shown here is derived from an EMBL/GenBank/DDBJ whole genome shotgun (WGS) entry which is preliminary data.</text>
</comment>
<evidence type="ECO:0000313" key="2">
    <source>
        <dbReference type="Proteomes" id="UP001057402"/>
    </source>
</evidence>
<evidence type="ECO:0000313" key="1">
    <source>
        <dbReference type="EMBL" id="KAI4341385.1"/>
    </source>
</evidence>
<name>A0ACB9NYH5_9MYRT</name>
<keyword evidence="2" id="KW-1185">Reference proteome</keyword>
<organism evidence="1 2">
    <name type="scientific">Melastoma candidum</name>
    <dbReference type="NCBI Taxonomy" id="119954"/>
    <lineage>
        <taxon>Eukaryota</taxon>
        <taxon>Viridiplantae</taxon>
        <taxon>Streptophyta</taxon>
        <taxon>Embryophyta</taxon>
        <taxon>Tracheophyta</taxon>
        <taxon>Spermatophyta</taxon>
        <taxon>Magnoliopsida</taxon>
        <taxon>eudicotyledons</taxon>
        <taxon>Gunneridae</taxon>
        <taxon>Pentapetalae</taxon>
        <taxon>rosids</taxon>
        <taxon>malvids</taxon>
        <taxon>Myrtales</taxon>
        <taxon>Melastomataceae</taxon>
        <taxon>Melastomatoideae</taxon>
        <taxon>Melastomateae</taxon>
        <taxon>Melastoma</taxon>
    </lineage>
</organism>
<protein>
    <submittedName>
        <fullName evidence="1">Uncharacterized protein</fullName>
    </submittedName>
</protein>
<proteinExistence type="predicted"/>
<gene>
    <name evidence="1" type="ORF">MLD38_026115</name>
</gene>
<reference evidence="2" key="1">
    <citation type="journal article" date="2023" name="Front. Plant Sci.">
        <title>Chromosomal-level genome assembly of Melastoma candidum provides insights into trichome evolution.</title>
        <authorList>
            <person name="Zhong Y."/>
            <person name="Wu W."/>
            <person name="Sun C."/>
            <person name="Zou P."/>
            <person name="Liu Y."/>
            <person name="Dai S."/>
            <person name="Zhou R."/>
        </authorList>
    </citation>
    <scope>NUCLEOTIDE SEQUENCE [LARGE SCALE GENOMIC DNA]</scope>
</reference>
<dbReference type="EMBL" id="CM042886">
    <property type="protein sequence ID" value="KAI4341385.1"/>
    <property type="molecule type" value="Genomic_DNA"/>
</dbReference>